<gene>
    <name evidence="1" type="ORF">EPK99_06400</name>
</gene>
<reference evidence="1 2" key="1">
    <citation type="submission" date="2019-01" db="EMBL/GenBank/DDBJ databases">
        <title>The draft genome of Rhizobium sp. 24NR.</title>
        <authorList>
            <person name="Liu L."/>
            <person name="Liang L."/>
            <person name="Shi S."/>
            <person name="Xu L."/>
            <person name="Wang X."/>
            <person name="Li L."/>
            <person name="Zhang X."/>
        </authorList>
    </citation>
    <scope>NUCLEOTIDE SEQUENCE [LARGE SCALE GENOMIC DNA]</scope>
    <source>
        <strain evidence="1 2">24NR</strain>
    </source>
</reference>
<dbReference type="EMBL" id="SBIP01000002">
    <property type="protein sequence ID" value="RWX79360.1"/>
    <property type="molecule type" value="Genomic_DNA"/>
</dbReference>
<protein>
    <submittedName>
        <fullName evidence="1">Uncharacterized protein</fullName>
    </submittedName>
</protein>
<comment type="caution">
    <text evidence="1">The sequence shown here is derived from an EMBL/GenBank/DDBJ whole genome shotgun (WGS) entry which is preliminary data.</text>
</comment>
<evidence type="ECO:0000313" key="1">
    <source>
        <dbReference type="EMBL" id="RWX79360.1"/>
    </source>
</evidence>
<name>A0A3S3RVQ6_9HYPH</name>
<dbReference type="InterPro" id="IPR056919">
    <property type="entry name" value="Phage_TAC_18"/>
</dbReference>
<dbReference type="OrthoDB" id="8371071at2"/>
<dbReference type="Pfam" id="PF23812">
    <property type="entry name" value="Phage_TAC_18"/>
    <property type="match status" value="1"/>
</dbReference>
<accession>A0A3S3RVQ6</accession>
<keyword evidence="2" id="KW-1185">Reference proteome</keyword>
<proteinExistence type="predicted"/>
<dbReference type="AlphaFoldDB" id="A0A3S3RVQ6"/>
<dbReference type="Proteomes" id="UP000287687">
    <property type="component" value="Unassembled WGS sequence"/>
</dbReference>
<sequence length="72" mass="8352">MHLWSWFWEIRQGQAAGFNGANPVSNAELMAWLQVTGNIVRREEVATIRVMDSRYVSEIDREAEAIRERESS</sequence>
<organism evidence="1 2">
    <name type="scientific">Neorhizobium lilium</name>
    <dbReference type="NCBI Taxonomy" id="2503024"/>
    <lineage>
        <taxon>Bacteria</taxon>
        <taxon>Pseudomonadati</taxon>
        <taxon>Pseudomonadota</taxon>
        <taxon>Alphaproteobacteria</taxon>
        <taxon>Hyphomicrobiales</taxon>
        <taxon>Rhizobiaceae</taxon>
        <taxon>Rhizobium/Agrobacterium group</taxon>
        <taxon>Neorhizobium</taxon>
    </lineage>
</organism>
<evidence type="ECO:0000313" key="2">
    <source>
        <dbReference type="Proteomes" id="UP000287687"/>
    </source>
</evidence>